<proteinExistence type="predicted"/>
<keyword evidence="2" id="KW-0812">Transmembrane</keyword>
<feature type="compositionally biased region" description="Acidic residues" evidence="1">
    <location>
        <begin position="449"/>
        <end position="469"/>
    </location>
</feature>
<protein>
    <recommendedName>
        <fullName evidence="5">G-protein coupled receptors family 2 profile 2 domain-containing protein</fullName>
    </recommendedName>
</protein>
<evidence type="ECO:0000313" key="4">
    <source>
        <dbReference type="Proteomes" id="UP000266643"/>
    </source>
</evidence>
<feature type="transmembrane region" description="Helical" evidence="2">
    <location>
        <begin position="70"/>
        <end position="89"/>
    </location>
</feature>
<evidence type="ECO:0008006" key="5">
    <source>
        <dbReference type="Google" id="ProtNLM"/>
    </source>
</evidence>
<evidence type="ECO:0000256" key="1">
    <source>
        <dbReference type="SAM" id="MobiDB-lite"/>
    </source>
</evidence>
<reference evidence="3 4" key="1">
    <citation type="submission" date="2018-08" db="EMBL/GenBank/DDBJ databases">
        <title>Aphanomyces genome sequencing and annotation.</title>
        <authorList>
            <person name="Minardi D."/>
            <person name="Oidtmann B."/>
            <person name="Van Der Giezen M."/>
            <person name="Studholme D.J."/>
        </authorList>
    </citation>
    <scope>NUCLEOTIDE SEQUENCE [LARGE SCALE GENOMIC DNA]</scope>
    <source>
        <strain evidence="3 4">D2</strain>
    </source>
</reference>
<dbReference type="EMBL" id="QUTD01004116">
    <property type="protein sequence ID" value="RHY69635.1"/>
    <property type="molecule type" value="Genomic_DNA"/>
</dbReference>
<keyword evidence="2" id="KW-0472">Membrane</keyword>
<feature type="transmembrane region" description="Helical" evidence="2">
    <location>
        <begin position="113"/>
        <end position="138"/>
    </location>
</feature>
<sequence>AFASVTSLAMLLNSWGNDSSGGDPSSYCRVKGLLFHAAATCMLWQWVFHTAALHMVLVRKMSQEHLSEVMSSYVVVLVVPSLFVSVALSKNDFGLDAAMSFCWIPHGMHRLAFFYSQLVVGILIFALVMPSVLVRIIIQVEARPLLMDAAGVLYLGLSFLVLSWGALNAVSPIRTTVYSSCALHHLLWSSSGAVVSILALLPSPLHDNSSILTKVERHDAILPPLPSSSSAPTSRLPSHPYHHDLCQSACNSVCGTALSVPPDTLARRDHAAAMDAYTHMLLGYVREQLQDEGYDVSSRHMSTFLSTLERSILPTSADIHHHQSMVVTDSKVKLNQMLEEYRRDNHASFVHGDGDENGDGKMGIDMDVDQRLNQAMERLHRELPSTRGMAAVDVDVKVAKSVIDQHGSSSHQGSMPPVCTNGSFAGSVDLDMLLAAAKAKYAATSSHLDDDEYDDESDVDEEDEDDLDAQMEAARARWRAAEERAQ</sequence>
<feature type="non-terminal residue" evidence="3">
    <location>
        <position position="1"/>
    </location>
</feature>
<organism evidence="3 4">
    <name type="scientific">Aphanomyces astaci</name>
    <name type="common">Crayfish plague agent</name>
    <dbReference type="NCBI Taxonomy" id="112090"/>
    <lineage>
        <taxon>Eukaryota</taxon>
        <taxon>Sar</taxon>
        <taxon>Stramenopiles</taxon>
        <taxon>Oomycota</taxon>
        <taxon>Saprolegniomycetes</taxon>
        <taxon>Saprolegniales</taxon>
        <taxon>Verrucalvaceae</taxon>
        <taxon>Aphanomyces</taxon>
    </lineage>
</organism>
<keyword evidence="2" id="KW-1133">Transmembrane helix</keyword>
<evidence type="ECO:0000313" key="3">
    <source>
        <dbReference type="EMBL" id="RHY69635.1"/>
    </source>
</evidence>
<feature type="transmembrane region" description="Helical" evidence="2">
    <location>
        <begin position="32"/>
        <end position="58"/>
    </location>
</feature>
<name>A0A397DWQ3_APHAT</name>
<feature type="transmembrane region" description="Helical" evidence="2">
    <location>
        <begin position="145"/>
        <end position="166"/>
    </location>
</feature>
<gene>
    <name evidence="3" type="ORF">DYB30_005899</name>
</gene>
<dbReference type="Proteomes" id="UP000266643">
    <property type="component" value="Unassembled WGS sequence"/>
</dbReference>
<dbReference type="AlphaFoldDB" id="A0A397DWQ3"/>
<evidence type="ECO:0000256" key="2">
    <source>
        <dbReference type="SAM" id="Phobius"/>
    </source>
</evidence>
<accession>A0A397DWQ3</accession>
<feature type="region of interest" description="Disordered" evidence="1">
    <location>
        <begin position="444"/>
        <end position="486"/>
    </location>
</feature>
<dbReference type="VEuPathDB" id="FungiDB:H257_18281"/>
<comment type="caution">
    <text evidence="3">The sequence shown here is derived from an EMBL/GenBank/DDBJ whole genome shotgun (WGS) entry which is preliminary data.</text>
</comment>